<organism evidence="1 2">
    <name type="scientific">Aristaeella hokkaidonensis</name>
    <dbReference type="NCBI Taxonomy" id="3046382"/>
    <lineage>
        <taxon>Bacteria</taxon>
        <taxon>Bacillati</taxon>
        <taxon>Bacillota</taxon>
        <taxon>Clostridia</taxon>
        <taxon>Eubacteriales</taxon>
        <taxon>Aristaeellaceae</taxon>
        <taxon>Aristaeella</taxon>
    </lineage>
</organism>
<reference evidence="1" key="1">
    <citation type="submission" date="2021-01" db="EMBL/GenBank/DDBJ databases">
        <title>Complete genome sequence of Clostridiales bacterium R-7.</title>
        <authorList>
            <person name="Mahoney-Kurpe S.C."/>
            <person name="Palevich N."/>
            <person name="Koike S."/>
            <person name="Moon C.D."/>
            <person name="Attwood G.T."/>
        </authorList>
    </citation>
    <scope>NUCLEOTIDE SEQUENCE</scope>
    <source>
        <strain evidence="1">R-7</strain>
    </source>
</reference>
<evidence type="ECO:0000313" key="2">
    <source>
        <dbReference type="Proteomes" id="UP000682782"/>
    </source>
</evidence>
<keyword evidence="1" id="KW-0808">Transferase</keyword>
<sequence>MSTNNIWSDNIQGVMTLYLSRQLRFDDMFFDQYQKAFGLDRHADLKILEIGCGPGALAAALHRWYPNAKITAMDRDSQFVAFGRENIPGVEFLEGDATALPFDDNSFDVTISNTVQEHVEPSAFWGEQRRVLKPGGICLCLSARKGLHSTALCLETTAAEEAFWNSLPEDEDPREKYGVCKYPMSEAGIPASAEQNGFRSVSTGYAVIDLTPDAPKYPAEMAERMIEAQRQNDLEAIASVHAENDKEAIAAINAKYDERLRLYREGIRLWDTSVSITMIVRGEK</sequence>
<keyword evidence="1" id="KW-0489">Methyltransferase</keyword>
<dbReference type="EMBL" id="CP068393">
    <property type="protein sequence ID" value="QUC66282.1"/>
    <property type="molecule type" value="Genomic_DNA"/>
</dbReference>
<gene>
    <name evidence="1" type="ORF">JYE49_10460</name>
</gene>
<keyword evidence="2" id="KW-1185">Reference proteome</keyword>
<proteinExistence type="predicted"/>
<dbReference type="Proteomes" id="UP000682782">
    <property type="component" value="Chromosome"/>
</dbReference>
<accession>A0AC61MV34</accession>
<protein>
    <submittedName>
        <fullName evidence="1">Class I SAM-dependent methyltransferase</fullName>
    </submittedName>
</protein>
<evidence type="ECO:0000313" key="1">
    <source>
        <dbReference type="EMBL" id="QUC66282.1"/>
    </source>
</evidence>
<name>A0AC61MV34_9FIRM</name>